<keyword evidence="1" id="KW-0732">Signal</keyword>
<comment type="caution">
    <text evidence="2">The sequence shown here is derived from an EMBL/GenBank/DDBJ whole genome shotgun (WGS) entry which is preliminary data.</text>
</comment>
<proteinExistence type="predicted"/>
<gene>
    <name evidence="2" type="ORF">Q5H92_21675</name>
</gene>
<dbReference type="Proteomes" id="UP001167796">
    <property type="component" value="Unassembled WGS sequence"/>
</dbReference>
<dbReference type="NCBIfam" id="TIGR04183">
    <property type="entry name" value="Por_Secre_tail"/>
    <property type="match status" value="1"/>
</dbReference>
<accession>A0ABT9AI30</accession>
<dbReference type="Pfam" id="PF13517">
    <property type="entry name" value="FG-GAP_3"/>
    <property type="match status" value="3"/>
</dbReference>
<evidence type="ECO:0000313" key="2">
    <source>
        <dbReference type="EMBL" id="MDO7848989.1"/>
    </source>
</evidence>
<reference evidence="2" key="1">
    <citation type="submission" date="2023-07" db="EMBL/GenBank/DDBJ databases">
        <authorList>
            <person name="Kim M.K."/>
        </authorList>
    </citation>
    <scope>NUCLEOTIDE SEQUENCE</scope>
    <source>
        <strain evidence="2">M29</strain>
    </source>
</reference>
<dbReference type="Pfam" id="PF01839">
    <property type="entry name" value="FG-GAP"/>
    <property type="match status" value="1"/>
</dbReference>
<dbReference type="SUPFAM" id="SSF69318">
    <property type="entry name" value="Integrin alpha N-terminal domain"/>
    <property type="match status" value="1"/>
</dbReference>
<dbReference type="EMBL" id="JAUQSX010000013">
    <property type="protein sequence ID" value="MDO7848989.1"/>
    <property type="molecule type" value="Genomic_DNA"/>
</dbReference>
<dbReference type="PANTHER" id="PTHR46580">
    <property type="entry name" value="SENSOR KINASE-RELATED"/>
    <property type="match status" value="1"/>
</dbReference>
<dbReference type="InterPro" id="IPR013517">
    <property type="entry name" value="FG-GAP"/>
</dbReference>
<evidence type="ECO:0000313" key="3">
    <source>
        <dbReference type="Proteomes" id="UP001167796"/>
    </source>
</evidence>
<dbReference type="InterPro" id="IPR028994">
    <property type="entry name" value="Integrin_alpha_N"/>
</dbReference>
<dbReference type="Gene3D" id="2.130.10.130">
    <property type="entry name" value="Integrin alpha, N-terminal"/>
    <property type="match status" value="2"/>
</dbReference>
<dbReference type="RefSeq" id="WP_305013651.1">
    <property type="nucleotide sequence ID" value="NZ_JAUQSX010000013.1"/>
</dbReference>
<name>A0ABT9AI30_9BACT</name>
<sequence>MQHVSTSIPFLKSARRGALLLALGVAGPAAWGQSFGPASVYSTESTPGERSAPVGVTVGDVNGDGRPDIVTASYSSARVTLLYGQANGFAPAASYASDGFYTPILSDFNGDGRLDFVSSFFGAAVPVLYGQAGGGFPVISRYPAGGVGAGLGVAVGDMNRDGRPDIVMFDGLGVKVLLGLATGGFAPVVIYNSSAVSQAGVVRDVNGDGWLDAVSAKSGQIAVLYGQASGLAPAVTYSNGTGTSGTFIIGDVNGDGRQDIVTTDFSSTTTGAYTVLLGQPGGFASFSAYSLGTFSGLIRALGDVTGDGLPDLILTNGPLVGVLTGQVGGFSTTISTYPIGGGGRNAQDVALSDLNGDGRLDIVTANWLSYDVSVLLNTGTCMPLAATRATAAPDVALAPNPAHDAFSVTLPAGTAATRAELLNALGQVVRRPAVDGPRFTVETAGLAPGVYSLRLRTGEAVLARRVIVE</sequence>
<dbReference type="InterPro" id="IPR026444">
    <property type="entry name" value="Secre_tail"/>
</dbReference>
<evidence type="ECO:0000256" key="1">
    <source>
        <dbReference type="ARBA" id="ARBA00022729"/>
    </source>
</evidence>
<protein>
    <submittedName>
        <fullName evidence="2">T9SS type A sorting domain-containing protein</fullName>
    </submittedName>
</protein>
<organism evidence="2 3">
    <name type="scientific">Hymenobacter mellowenesis</name>
    <dbReference type="NCBI Taxonomy" id="3063995"/>
    <lineage>
        <taxon>Bacteria</taxon>
        <taxon>Pseudomonadati</taxon>
        <taxon>Bacteroidota</taxon>
        <taxon>Cytophagia</taxon>
        <taxon>Cytophagales</taxon>
        <taxon>Hymenobacteraceae</taxon>
        <taxon>Hymenobacter</taxon>
    </lineage>
</organism>
<keyword evidence="3" id="KW-1185">Reference proteome</keyword>